<sequence length="382" mass="42393">MLMKHRNGPAPNSVGPVMKFSSVSKSRSDPLDSPKLHRLLIFTHSLTGKMASSMVRKTLKTLNSFSLRSHISTSRQLSFAATAGKEEPEPSSFTFSSDDTNPPKPIENSIGDDKVYIKGPKTTSSTQSSVTMPMSFMTGSIIGKRFYQKVTTREAEDGNGFSVMLDYRTLKTPSKRNLKCPTLALAKAIAAEWEYQETDGIRPFTMPLMKLACTALERVPITRPKIIEDLMKKFHQDLVFCRAPRDSDVTKDLRELQVEKFAPLIKFVESEFGYKPTVYTSFFGGKQDEGLVNAIEKVLKKTDNCELAAIDAIASAAHSLIIAIGVFRGKLSIEQAIELIRLEEDLQVDRWGLVEGGHDVDVADLRVQIASATVFLGLSRKH</sequence>
<dbReference type="InterPro" id="IPR042272">
    <property type="entry name" value="ATP12_ATP_synth-F1-assembly_N"/>
</dbReference>
<accession>A0ABD3C631</accession>
<keyword evidence="4" id="KW-0496">Mitochondrion</keyword>
<dbReference type="PANTHER" id="PTHR21013:SF10">
    <property type="entry name" value="ATP SYNTHASE MITOCHONDRIAL F1 COMPLEX ASSEMBLY FACTOR 2"/>
    <property type="match status" value="1"/>
</dbReference>
<dbReference type="InterPro" id="IPR011419">
    <property type="entry name" value="ATP12_ATP_synth-F1-assembly"/>
</dbReference>
<comment type="similarity">
    <text evidence="2">Belongs to the ATP12 family.</text>
</comment>
<name>A0ABD3C631_9LAMI</name>
<evidence type="ECO:0000313" key="7">
    <source>
        <dbReference type="EMBL" id="KAL3624295.1"/>
    </source>
</evidence>
<evidence type="ECO:0000256" key="4">
    <source>
        <dbReference type="ARBA" id="ARBA00023128"/>
    </source>
</evidence>
<keyword evidence="3" id="KW-0809">Transit peptide</keyword>
<evidence type="ECO:0000256" key="2">
    <source>
        <dbReference type="ARBA" id="ARBA00008231"/>
    </source>
</evidence>
<evidence type="ECO:0000313" key="8">
    <source>
        <dbReference type="Proteomes" id="UP001632038"/>
    </source>
</evidence>
<dbReference type="GO" id="GO:0005739">
    <property type="term" value="C:mitochondrion"/>
    <property type="evidence" value="ECO:0007669"/>
    <property type="project" value="UniProtKB-SubCell"/>
</dbReference>
<comment type="caution">
    <text evidence="7">The sequence shown here is derived from an EMBL/GenBank/DDBJ whole genome shotgun (WGS) entry which is preliminary data.</text>
</comment>
<reference evidence="8" key="1">
    <citation type="journal article" date="2024" name="IScience">
        <title>Strigolactones Initiate the Formation of Haustorium-like Structures in Castilleja.</title>
        <authorList>
            <person name="Buerger M."/>
            <person name="Peterson D."/>
            <person name="Chory J."/>
        </authorList>
    </citation>
    <scope>NUCLEOTIDE SEQUENCE [LARGE SCALE GENOMIC DNA]</scope>
</reference>
<comment type="subcellular location">
    <subcellularLocation>
        <location evidence="1">Mitochondrion</location>
    </subcellularLocation>
</comment>
<keyword evidence="8" id="KW-1185">Reference proteome</keyword>
<dbReference type="PANTHER" id="PTHR21013">
    <property type="entry name" value="ATP SYNTHASE MITOCHONDRIAL F1 COMPLEX ASSEMBLY FACTOR 2/ATP12 PROTEIN, MITOCHONDRIAL PRECURSOR"/>
    <property type="match status" value="1"/>
</dbReference>
<dbReference type="Gene3D" id="1.10.3580.10">
    <property type="entry name" value="ATP12 ATPase"/>
    <property type="match status" value="1"/>
</dbReference>
<evidence type="ECO:0000256" key="5">
    <source>
        <dbReference type="ARBA" id="ARBA00023186"/>
    </source>
</evidence>
<dbReference type="Pfam" id="PF07542">
    <property type="entry name" value="ATP12"/>
    <property type="match status" value="1"/>
</dbReference>
<evidence type="ECO:0000256" key="3">
    <source>
        <dbReference type="ARBA" id="ARBA00022946"/>
    </source>
</evidence>
<proteinExistence type="inferred from homology"/>
<protein>
    <recommendedName>
        <fullName evidence="9">ATP synthase mitochondrial F1 complex assembly factor 2</fullName>
    </recommendedName>
</protein>
<dbReference type="EMBL" id="JAVIJP010000054">
    <property type="protein sequence ID" value="KAL3624295.1"/>
    <property type="molecule type" value="Genomic_DNA"/>
</dbReference>
<feature type="region of interest" description="Disordered" evidence="6">
    <location>
        <begin position="1"/>
        <end position="31"/>
    </location>
</feature>
<dbReference type="SUPFAM" id="SSF160909">
    <property type="entry name" value="ATP12-like"/>
    <property type="match status" value="1"/>
</dbReference>
<feature type="region of interest" description="Disordered" evidence="6">
    <location>
        <begin position="78"/>
        <end position="130"/>
    </location>
</feature>
<dbReference type="Gene3D" id="3.30.2180.10">
    <property type="entry name" value="ATP12-like"/>
    <property type="match status" value="1"/>
</dbReference>
<organism evidence="7 8">
    <name type="scientific">Castilleja foliolosa</name>
    <dbReference type="NCBI Taxonomy" id="1961234"/>
    <lineage>
        <taxon>Eukaryota</taxon>
        <taxon>Viridiplantae</taxon>
        <taxon>Streptophyta</taxon>
        <taxon>Embryophyta</taxon>
        <taxon>Tracheophyta</taxon>
        <taxon>Spermatophyta</taxon>
        <taxon>Magnoliopsida</taxon>
        <taxon>eudicotyledons</taxon>
        <taxon>Gunneridae</taxon>
        <taxon>Pentapetalae</taxon>
        <taxon>asterids</taxon>
        <taxon>lamiids</taxon>
        <taxon>Lamiales</taxon>
        <taxon>Orobanchaceae</taxon>
        <taxon>Pedicularideae</taxon>
        <taxon>Castillejinae</taxon>
        <taxon>Castilleja</taxon>
    </lineage>
</organism>
<evidence type="ECO:0008006" key="9">
    <source>
        <dbReference type="Google" id="ProtNLM"/>
    </source>
</evidence>
<feature type="compositionally biased region" description="Low complexity" evidence="6">
    <location>
        <begin position="90"/>
        <end position="100"/>
    </location>
</feature>
<dbReference type="InterPro" id="IPR023335">
    <property type="entry name" value="ATP12_ortho_dom_sf"/>
</dbReference>
<evidence type="ECO:0000256" key="1">
    <source>
        <dbReference type="ARBA" id="ARBA00004173"/>
    </source>
</evidence>
<dbReference type="AlphaFoldDB" id="A0ABD3C631"/>
<keyword evidence="5" id="KW-0143">Chaperone</keyword>
<feature type="compositionally biased region" description="Polar residues" evidence="6">
    <location>
        <begin position="121"/>
        <end position="130"/>
    </location>
</feature>
<gene>
    <name evidence="7" type="ORF">CASFOL_033111</name>
</gene>
<evidence type="ECO:0000256" key="6">
    <source>
        <dbReference type="SAM" id="MobiDB-lite"/>
    </source>
</evidence>
<dbReference type="Proteomes" id="UP001632038">
    <property type="component" value="Unassembled WGS sequence"/>
</dbReference>